<dbReference type="EMBL" id="CAJPUY010000004">
    <property type="protein sequence ID" value="CAG2134515.1"/>
    <property type="molecule type" value="Genomic_DNA"/>
</dbReference>
<dbReference type="Gene3D" id="3.10.450.50">
    <property type="match status" value="1"/>
</dbReference>
<feature type="domain" description="SnoaL-like" evidence="1">
    <location>
        <begin position="10"/>
        <end position="98"/>
    </location>
</feature>
<protein>
    <recommendedName>
        <fullName evidence="1">SnoaL-like domain-containing protein</fullName>
    </recommendedName>
</protein>
<dbReference type="InterPro" id="IPR032710">
    <property type="entry name" value="NTF2-like_dom_sf"/>
</dbReference>
<reference evidence="2" key="1">
    <citation type="submission" date="2021-03" db="EMBL/GenBank/DDBJ databases">
        <authorList>
            <person name="Peeters C."/>
        </authorList>
    </citation>
    <scope>NUCLEOTIDE SEQUENCE</scope>
    <source>
        <strain evidence="2">LMG 31506</strain>
    </source>
</reference>
<accession>A0A916IRL7</accession>
<dbReference type="Pfam" id="PF12680">
    <property type="entry name" value="SnoaL_2"/>
    <property type="match status" value="1"/>
</dbReference>
<evidence type="ECO:0000313" key="2">
    <source>
        <dbReference type="EMBL" id="CAG2134515.1"/>
    </source>
</evidence>
<proteinExistence type="predicted"/>
<dbReference type="SUPFAM" id="SSF54427">
    <property type="entry name" value="NTF2-like"/>
    <property type="match status" value="1"/>
</dbReference>
<dbReference type="Proteomes" id="UP000672934">
    <property type="component" value="Unassembled WGS sequence"/>
</dbReference>
<evidence type="ECO:0000259" key="1">
    <source>
        <dbReference type="Pfam" id="PF12680"/>
    </source>
</evidence>
<dbReference type="RefSeq" id="WP_211946388.1">
    <property type="nucleotide sequence ID" value="NZ_CAJPUY010000004.1"/>
</dbReference>
<gene>
    <name evidence="2" type="ORF">LMG31506_01397</name>
</gene>
<comment type="caution">
    <text evidence="2">The sequence shown here is derived from an EMBL/GenBank/DDBJ whole genome shotgun (WGS) entry which is preliminary data.</text>
</comment>
<name>A0A916IRL7_9BURK</name>
<evidence type="ECO:0000313" key="3">
    <source>
        <dbReference type="Proteomes" id="UP000672934"/>
    </source>
</evidence>
<dbReference type="InterPro" id="IPR037401">
    <property type="entry name" value="SnoaL-like"/>
</dbReference>
<keyword evidence="3" id="KW-1185">Reference proteome</keyword>
<sequence>MSIQLPDSIATFFEMSNGGDTSLLRSCLDEQAAVRDEGKVHRGHEAIQAWLMEARRKYAYTVEPEDATEDGATVHVRARVAGSFPGSPIQLTYTFVLTNNKIASLEIH</sequence>
<dbReference type="AlphaFoldDB" id="A0A916IRL7"/>
<organism evidence="2 3">
    <name type="scientific">Cupriavidus yeoncheonensis</name>
    <dbReference type="NCBI Taxonomy" id="1462994"/>
    <lineage>
        <taxon>Bacteria</taxon>
        <taxon>Pseudomonadati</taxon>
        <taxon>Pseudomonadota</taxon>
        <taxon>Betaproteobacteria</taxon>
        <taxon>Burkholderiales</taxon>
        <taxon>Burkholderiaceae</taxon>
        <taxon>Cupriavidus</taxon>
    </lineage>
</organism>